<organism evidence="7">
    <name type="scientific">uncultured Gemmatimonadaceae bacterium</name>
    <dbReference type="NCBI Taxonomy" id="246130"/>
    <lineage>
        <taxon>Bacteria</taxon>
        <taxon>Pseudomonadati</taxon>
        <taxon>Gemmatimonadota</taxon>
        <taxon>Gemmatimonadia</taxon>
        <taxon>Gemmatimonadales</taxon>
        <taxon>Gemmatimonadaceae</taxon>
        <taxon>environmental samples</taxon>
    </lineage>
</organism>
<evidence type="ECO:0000256" key="3">
    <source>
        <dbReference type="ARBA" id="ARBA00022777"/>
    </source>
</evidence>
<evidence type="ECO:0000256" key="2">
    <source>
        <dbReference type="ARBA" id="ARBA00022741"/>
    </source>
</evidence>
<feature type="binding site" evidence="5">
    <location>
        <position position="48"/>
    </location>
    <ligand>
        <name>ATP</name>
        <dbReference type="ChEBI" id="CHEBI:30616"/>
    </ligand>
</feature>
<feature type="domain" description="Protein kinase" evidence="6">
    <location>
        <begin position="19"/>
        <end position="257"/>
    </location>
</feature>
<dbReference type="GO" id="GO:0004674">
    <property type="term" value="F:protein serine/threonine kinase activity"/>
    <property type="evidence" value="ECO:0007669"/>
    <property type="project" value="UniProtKB-KW"/>
</dbReference>
<dbReference type="AlphaFoldDB" id="A0A6J4KBH8"/>
<dbReference type="SUPFAM" id="SSF56112">
    <property type="entry name" value="Protein kinase-like (PK-like)"/>
    <property type="match status" value="1"/>
</dbReference>
<dbReference type="PROSITE" id="PS00107">
    <property type="entry name" value="PROTEIN_KINASE_ATP"/>
    <property type="match status" value="1"/>
</dbReference>
<proteinExistence type="predicted"/>
<keyword evidence="1" id="KW-0808">Transferase</keyword>
<dbReference type="InterPro" id="IPR000719">
    <property type="entry name" value="Prot_kinase_dom"/>
</dbReference>
<keyword evidence="2 5" id="KW-0547">Nucleotide-binding</keyword>
<dbReference type="PANTHER" id="PTHR43289:SF6">
    <property type="entry name" value="SERINE_THREONINE-PROTEIN KINASE NEKL-3"/>
    <property type="match status" value="1"/>
</dbReference>
<dbReference type="SMART" id="SM00220">
    <property type="entry name" value="S_TKc"/>
    <property type="match status" value="1"/>
</dbReference>
<name>A0A6J4KBH8_9BACT</name>
<feature type="non-terminal residue" evidence="7">
    <location>
        <position position="257"/>
    </location>
</feature>
<dbReference type="Gene3D" id="1.10.510.10">
    <property type="entry name" value="Transferase(Phosphotransferase) domain 1"/>
    <property type="match status" value="1"/>
</dbReference>
<gene>
    <name evidence="7" type="ORF">AVDCRST_MAG40-346</name>
</gene>
<sequence>MAAPTDLREQLQQTLGTAYALERELGGGGMSRVFVARDARLGRRVVVKVLHPDLAAGLSARRFEREVALAARLQHPHVIPLLSAGDVGGLPYYTMPFVEGETLRARLARDGALPVADAVRLVRELADALGYAHGQGVVHRDLKPENVLLSGGHAVVADFGVAKALASATRGGSGAADAVGDATGTTALGMAVGTPAYMAPEQALGDPATDHRADLYALGVIAYELLAGAPPFAGRTPQQLVAAHVSQPPPPLGAARP</sequence>
<dbReference type="Gene3D" id="3.30.200.20">
    <property type="entry name" value="Phosphorylase Kinase, domain 1"/>
    <property type="match status" value="1"/>
</dbReference>
<dbReference type="CDD" id="cd14014">
    <property type="entry name" value="STKc_PknB_like"/>
    <property type="match status" value="1"/>
</dbReference>
<keyword evidence="4 5" id="KW-0067">ATP-binding</keyword>
<keyword evidence="3 7" id="KW-0418">Kinase</keyword>
<dbReference type="InterPro" id="IPR011009">
    <property type="entry name" value="Kinase-like_dom_sf"/>
</dbReference>
<dbReference type="EMBL" id="CADCTX010000100">
    <property type="protein sequence ID" value="CAA9300875.1"/>
    <property type="molecule type" value="Genomic_DNA"/>
</dbReference>
<protein>
    <submittedName>
        <fullName evidence="7">Serine/threonine protein kinase</fullName>
    </submittedName>
</protein>
<evidence type="ECO:0000256" key="4">
    <source>
        <dbReference type="ARBA" id="ARBA00022840"/>
    </source>
</evidence>
<dbReference type="GO" id="GO:0005524">
    <property type="term" value="F:ATP binding"/>
    <property type="evidence" value="ECO:0007669"/>
    <property type="project" value="UniProtKB-UniRule"/>
</dbReference>
<accession>A0A6J4KBH8</accession>
<dbReference type="InterPro" id="IPR008271">
    <property type="entry name" value="Ser/Thr_kinase_AS"/>
</dbReference>
<dbReference type="InterPro" id="IPR017441">
    <property type="entry name" value="Protein_kinase_ATP_BS"/>
</dbReference>
<evidence type="ECO:0000259" key="6">
    <source>
        <dbReference type="PROSITE" id="PS50011"/>
    </source>
</evidence>
<dbReference type="PROSITE" id="PS00108">
    <property type="entry name" value="PROTEIN_KINASE_ST"/>
    <property type="match status" value="1"/>
</dbReference>
<dbReference type="PROSITE" id="PS50011">
    <property type="entry name" value="PROTEIN_KINASE_DOM"/>
    <property type="match status" value="1"/>
</dbReference>
<dbReference type="Pfam" id="PF00069">
    <property type="entry name" value="Pkinase"/>
    <property type="match status" value="1"/>
</dbReference>
<reference evidence="7" key="1">
    <citation type="submission" date="2020-02" db="EMBL/GenBank/DDBJ databases">
        <authorList>
            <person name="Meier V. D."/>
        </authorList>
    </citation>
    <scope>NUCLEOTIDE SEQUENCE</scope>
    <source>
        <strain evidence="7">AVDCRST_MAG40</strain>
    </source>
</reference>
<keyword evidence="7" id="KW-0723">Serine/threonine-protein kinase</keyword>
<dbReference type="PANTHER" id="PTHR43289">
    <property type="entry name" value="MITOGEN-ACTIVATED PROTEIN KINASE KINASE KINASE 20-RELATED"/>
    <property type="match status" value="1"/>
</dbReference>
<evidence type="ECO:0000313" key="7">
    <source>
        <dbReference type="EMBL" id="CAA9300875.1"/>
    </source>
</evidence>
<evidence type="ECO:0000256" key="1">
    <source>
        <dbReference type="ARBA" id="ARBA00022679"/>
    </source>
</evidence>
<evidence type="ECO:0000256" key="5">
    <source>
        <dbReference type="PROSITE-ProRule" id="PRU10141"/>
    </source>
</evidence>